<sequence>MAISIIWGMLWASLGANWKLLSTMMSQSTRTGELDMLTYETQAGVNPRPARICPGCSRIGSVSTAKAQKLFLTFLPIKSWMVWRCRKCGWARPITADWEPAVSNAMSDGRPSTAQEVNPMFRMAEGWYRPPSDIFAGTPEQTPVQLGSIDYR</sequence>
<protein>
    <recommendedName>
        <fullName evidence="4">Zinc-ribbon 15 domain-containing protein</fullName>
    </recommendedName>
</protein>
<keyword evidence="3" id="KW-1185">Reference proteome</keyword>
<dbReference type="AlphaFoldDB" id="A0AAD6ZA90"/>
<keyword evidence="1" id="KW-0732">Signal</keyword>
<reference evidence="2" key="1">
    <citation type="submission" date="2023-03" db="EMBL/GenBank/DDBJ databases">
        <title>Massive genome expansion in bonnet fungi (Mycena s.s.) driven by repeated elements and novel gene families across ecological guilds.</title>
        <authorList>
            <consortium name="Lawrence Berkeley National Laboratory"/>
            <person name="Harder C.B."/>
            <person name="Miyauchi S."/>
            <person name="Viragh M."/>
            <person name="Kuo A."/>
            <person name="Thoen E."/>
            <person name="Andreopoulos B."/>
            <person name="Lu D."/>
            <person name="Skrede I."/>
            <person name="Drula E."/>
            <person name="Henrissat B."/>
            <person name="Morin E."/>
            <person name="Kohler A."/>
            <person name="Barry K."/>
            <person name="LaButti K."/>
            <person name="Morin E."/>
            <person name="Salamov A."/>
            <person name="Lipzen A."/>
            <person name="Mereny Z."/>
            <person name="Hegedus B."/>
            <person name="Baldrian P."/>
            <person name="Stursova M."/>
            <person name="Weitz H."/>
            <person name="Taylor A."/>
            <person name="Grigoriev I.V."/>
            <person name="Nagy L.G."/>
            <person name="Martin F."/>
            <person name="Kauserud H."/>
        </authorList>
    </citation>
    <scope>NUCLEOTIDE SEQUENCE</scope>
    <source>
        <strain evidence="2">CBHHK002</strain>
    </source>
</reference>
<evidence type="ECO:0000313" key="3">
    <source>
        <dbReference type="Proteomes" id="UP001218218"/>
    </source>
</evidence>
<organism evidence="2 3">
    <name type="scientific">Mycena albidolilacea</name>
    <dbReference type="NCBI Taxonomy" id="1033008"/>
    <lineage>
        <taxon>Eukaryota</taxon>
        <taxon>Fungi</taxon>
        <taxon>Dikarya</taxon>
        <taxon>Basidiomycota</taxon>
        <taxon>Agaricomycotina</taxon>
        <taxon>Agaricomycetes</taxon>
        <taxon>Agaricomycetidae</taxon>
        <taxon>Agaricales</taxon>
        <taxon>Marasmiineae</taxon>
        <taxon>Mycenaceae</taxon>
        <taxon>Mycena</taxon>
    </lineage>
</organism>
<evidence type="ECO:0000256" key="1">
    <source>
        <dbReference type="SAM" id="SignalP"/>
    </source>
</evidence>
<gene>
    <name evidence="2" type="ORF">DFH08DRAFT_821787</name>
</gene>
<name>A0AAD6ZA90_9AGAR</name>
<feature type="signal peptide" evidence="1">
    <location>
        <begin position="1"/>
        <end position="15"/>
    </location>
</feature>
<evidence type="ECO:0008006" key="4">
    <source>
        <dbReference type="Google" id="ProtNLM"/>
    </source>
</evidence>
<dbReference type="EMBL" id="JARIHO010000069">
    <property type="protein sequence ID" value="KAJ7312959.1"/>
    <property type="molecule type" value="Genomic_DNA"/>
</dbReference>
<feature type="chain" id="PRO_5042182494" description="Zinc-ribbon 15 domain-containing protein" evidence="1">
    <location>
        <begin position="16"/>
        <end position="152"/>
    </location>
</feature>
<dbReference type="Proteomes" id="UP001218218">
    <property type="component" value="Unassembled WGS sequence"/>
</dbReference>
<accession>A0AAD6ZA90</accession>
<proteinExistence type="predicted"/>
<evidence type="ECO:0000313" key="2">
    <source>
        <dbReference type="EMBL" id="KAJ7312959.1"/>
    </source>
</evidence>
<comment type="caution">
    <text evidence="2">The sequence shown here is derived from an EMBL/GenBank/DDBJ whole genome shotgun (WGS) entry which is preliminary data.</text>
</comment>